<protein>
    <submittedName>
        <fullName evidence="2">Uncharacterized protein</fullName>
    </submittedName>
</protein>
<feature type="compositionally biased region" description="Basic and acidic residues" evidence="1">
    <location>
        <begin position="31"/>
        <end position="45"/>
    </location>
</feature>
<sequence>MMAMVDENDAHDVEDNDDNDYNGDNAVGDHGGGDYDHDNVVDDCYKGPSGMSRTRTRDRKSYADIRAVKEFTMPPRHPQIPVM</sequence>
<accession>A0AAV4AB41</accession>
<name>A0AAV4AB41_9GAST</name>
<gene>
    <name evidence="2" type="ORF">PoB_003017400</name>
</gene>
<reference evidence="2 3" key="1">
    <citation type="journal article" date="2021" name="Elife">
        <title>Chloroplast acquisition without the gene transfer in kleptoplastic sea slugs, Plakobranchus ocellatus.</title>
        <authorList>
            <person name="Maeda T."/>
            <person name="Takahashi S."/>
            <person name="Yoshida T."/>
            <person name="Shimamura S."/>
            <person name="Takaki Y."/>
            <person name="Nagai Y."/>
            <person name="Toyoda A."/>
            <person name="Suzuki Y."/>
            <person name="Arimoto A."/>
            <person name="Ishii H."/>
            <person name="Satoh N."/>
            <person name="Nishiyama T."/>
            <person name="Hasebe M."/>
            <person name="Maruyama T."/>
            <person name="Minagawa J."/>
            <person name="Obokata J."/>
            <person name="Shigenobu S."/>
        </authorList>
    </citation>
    <scope>NUCLEOTIDE SEQUENCE [LARGE SCALE GENOMIC DNA]</scope>
</reference>
<organism evidence="2 3">
    <name type="scientific">Plakobranchus ocellatus</name>
    <dbReference type="NCBI Taxonomy" id="259542"/>
    <lineage>
        <taxon>Eukaryota</taxon>
        <taxon>Metazoa</taxon>
        <taxon>Spiralia</taxon>
        <taxon>Lophotrochozoa</taxon>
        <taxon>Mollusca</taxon>
        <taxon>Gastropoda</taxon>
        <taxon>Heterobranchia</taxon>
        <taxon>Euthyneura</taxon>
        <taxon>Panpulmonata</taxon>
        <taxon>Sacoglossa</taxon>
        <taxon>Placobranchoidea</taxon>
        <taxon>Plakobranchidae</taxon>
        <taxon>Plakobranchus</taxon>
    </lineage>
</organism>
<dbReference type="Proteomes" id="UP000735302">
    <property type="component" value="Unassembled WGS sequence"/>
</dbReference>
<evidence type="ECO:0000313" key="2">
    <source>
        <dbReference type="EMBL" id="GFO03669.1"/>
    </source>
</evidence>
<proteinExistence type="predicted"/>
<dbReference type="AlphaFoldDB" id="A0AAV4AB41"/>
<keyword evidence="3" id="KW-1185">Reference proteome</keyword>
<comment type="caution">
    <text evidence="2">The sequence shown here is derived from an EMBL/GenBank/DDBJ whole genome shotgun (WGS) entry which is preliminary data.</text>
</comment>
<dbReference type="EMBL" id="BLXT01003727">
    <property type="protein sequence ID" value="GFO03669.1"/>
    <property type="molecule type" value="Genomic_DNA"/>
</dbReference>
<evidence type="ECO:0000256" key="1">
    <source>
        <dbReference type="SAM" id="MobiDB-lite"/>
    </source>
</evidence>
<feature type="region of interest" description="Disordered" evidence="1">
    <location>
        <begin position="1"/>
        <end position="59"/>
    </location>
</feature>
<evidence type="ECO:0000313" key="3">
    <source>
        <dbReference type="Proteomes" id="UP000735302"/>
    </source>
</evidence>